<dbReference type="GO" id="GO:0004788">
    <property type="term" value="F:thiamine diphosphokinase activity"/>
    <property type="evidence" value="ECO:0007669"/>
    <property type="project" value="InterPro"/>
</dbReference>
<keyword evidence="2" id="KW-0547">Nucleotide-binding</keyword>
<sequence>MIDLKYVDNLLHHKVTRPLSSVFLNWRFPSYAHSIFQASDISICADGGANRLLQVLNAKGDPAAPSHVVGDLDSLDQTTLDDLKARGSTINRVKAQDDNDFAKSLTFLARHISPRTRPLVAVVGASGGRLDHTLANISTAASSPFDPSTVHMFSEDEVTLVLPPGVNKIILPDCARSLGILPVFGPSVVSTSGFQWDVSGVEMAMGGFISSSNKAVRRDVVVKNSRPVCFTACLSE</sequence>
<evidence type="ECO:0000256" key="1">
    <source>
        <dbReference type="ARBA" id="ARBA00022679"/>
    </source>
</evidence>
<dbReference type="InterPro" id="IPR006282">
    <property type="entry name" value="Thi_PPkinase"/>
</dbReference>
<dbReference type="Pfam" id="PF04265">
    <property type="entry name" value="TPK_B1_binding"/>
    <property type="match status" value="1"/>
</dbReference>
<dbReference type="InterPro" id="IPR036759">
    <property type="entry name" value="TPK_catalytic_sf"/>
</dbReference>
<dbReference type="CDD" id="cd07995">
    <property type="entry name" value="TPK"/>
    <property type="match status" value="1"/>
</dbReference>
<dbReference type="GO" id="GO:0005524">
    <property type="term" value="F:ATP binding"/>
    <property type="evidence" value="ECO:0007669"/>
    <property type="project" value="UniProtKB-KW"/>
</dbReference>
<dbReference type="SMART" id="SM00983">
    <property type="entry name" value="TPK_B1_binding"/>
    <property type="match status" value="1"/>
</dbReference>
<keyword evidence="4" id="KW-0067">ATP-binding</keyword>
<dbReference type="GO" id="GO:0006772">
    <property type="term" value="P:thiamine metabolic process"/>
    <property type="evidence" value="ECO:0007669"/>
    <property type="project" value="InterPro"/>
</dbReference>
<keyword evidence="3" id="KW-0418">Kinase</keyword>
<dbReference type="OrthoDB" id="25149at2759"/>
<evidence type="ECO:0000259" key="5">
    <source>
        <dbReference type="SMART" id="SM00983"/>
    </source>
</evidence>
<accession>A0A8J6B9I9</accession>
<dbReference type="Proteomes" id="UP000717585">
    <property type="component" value="Unassembled WGS sequence"/>
</dbReference>
<dbReference type="PANTHER" id="PTHR13622:SF8">
    <property type="entry name" value="THIAMIN PYROPHOSPHOKINASE 1"/>
    <property type="match status" value="1"/>
</dbReference>
<dbReference type="AlphaFoldDB" id="A0A8J6B9I9"/>
<dbReference type="Gene3D" id="3.40.50.10240">
    <property type="entry name" value="Thiamin pyrophosphokinase, catalytic domain"/>
    <property type="match status" value="1"/>
</dbReference>
<comment type="caution">
    <text evidence="6">The sequence shown here is derived from an EMBL/GenBank/DDBJ whole genome shotgun (WGS) entry which is preliminary data.</text>
</comment>
<evidence type="ECO:0000313" key="6">
    <source>
        <dbReference type="EMBL" id="KAG9396014.1"/>
    </source>
</evidence>
<reference evidence="6" key="1">
    <citation type="submission" date="2021-05" db="EMBL/GenBank/DDBJ databases">
        <title>A free-living protist that lacks canonical eukaryotic 1 DNA replication and segregation systems.</title>
        <authorList>
            <person name="Salas-Leiva D.E."/>
            <person name="Tromer E.C."/>
            <person name="Curtis B.A."/>
            <person name="Jerlstrom-Hultqvist J."/>
            <person name="Kolisko M."/>
            <person name="Yi Z."/>
            <person name="Salas-Leiva J.S."/>
            <person name="Gallot-Lavallee L."/>
            <person name="Kops G.J.P.L."/>
            <person name="Archibald J.M."/>
            <person name="Simpson A.G.B."/>
            <person name="Roger A.J."/>
        </authorList>
    </citation>
    <scope>NUCLEOTIDE SEQUENCE</scope>
    <source>
        <strain evidence="6">BICM</strain>
    </source>
</reference>
<evidence type="ECO:0000313" key="7">
    <source>
        <dbReference type="Proteomes" id="UP000717585"/>
    </source>
</evidence>
<evidence type="ECO:0000256" key="4">
    <source>
        <dbReference type="ARBA" id="ARBA00022840"/>
    </source>
</evidence>
<proteinExistence type="predicted"/>
<evidence type="ECO:0000256" key="2">
    <source>
        <dbReference type="ARBA" id="ARBA00022741"/>
    </source>
</evidence>
<dbReference type="GO" id="GO:0016301">
    <property type="term" value="F:kinase activity"/>
    <property type="evidence" value="ECO:0007669"/>
    <property type="project" value="UniProtKB-KW"/>
</dbReference>
<dbReference type="SUPFAM" id="SSF63999">
    <property type="entry name" value="Thiamin pyrophosphokinase, catalytic domain"/>
    <property type="match status" value="1"/>
</dbReference>
<dbReference type="GO" id="GO:0009229">
    <property type="term" value="P:thiamine diphosphate biosynthetic process"/>
    <property type="evidence" value="ECO:0007669"/>
    <property type="project" value="InterPro"/>
</dbReference>
<dbReference type="SUPFAM" id="SSF63862">
    <property type="entry name" value="Thiamin pyrophosphokinase, substrate-binding domain"/>
    <property type="match status" value="1"/>
</dbReference>
<protein>
    <submittedName>
        <fullName evidence="6">Thiamine pyrophosphokinase</fullName>
    </submittedName>
</protein>
<dbReference type="InterPro" id="IPR007373">
    <property type="entry name" value="Thiamin_PyroPKinase_B1-bd"/>
</dbReference>
<keyword evidence="7" id="KW-1185">Reference proteome</keyword>
<feature type="domain" description="Thiamin pyrophosphokinase thiamin-binding" evidence="5">
    <location>
        <begin position="165"/>
        <end position="228"/>
    </location>
</feature>
<evidence type="ECO:0000256" key="3">
    <source>
        <dbReference type="ARBA" id="ARBA00022777"/>
    </source>
</evidence>
<dbReference type="Pfam" id="PF04263">
    <property type="entry name" value="TPK_catalytic"/>
    <property type="match status" value="1"/>
</dbReference>
<name>A0A8J6B9I9_9EUKA</name>
<dbReference type="GO" id="GO:0030975">
    <property type="term" value="F:thiamine binding"/>
    <property type="evidence" value="ECO:0007669"/>
    <property type="project" value="InterPro"/>
</dbReference>
<gene>
    <name evidence="6" type="ORF">J8273_2363</name>
</gene>
<dbReference type="InterPro" id="IPR007371">
    <property type="entry name" value="TPK_catalytic"/>
</dbReference>
<keyword evidence="1" id="KW-0808">Transferase</keyword>
<dbReference type="EMBL" id="JAHDYR010000007">
    <property type="protein sequence ID" value="KAG9396014.1"/>
    <property type="molecule type" value="Genomic_DNA"/>
</dbReference>
<organism evidence="6 7">
    <name type="scientific">Carpediemonas membranifera</name>
    <dbReference type="NCBI Taxonomy" id="201153"/>
    <lineage>
        <taxon>Eukaryota</taxon>
        <taxon>Metamonada</taxon>
        <taxon>Carpediemonas-like organisms</taxon>
        <taxon>Carpediemonas</taxon>
    </lineage>
</organism>
<dbReference type="PANTHER" id="PTHR13622">
    <property type="entry name" value="THIAMIN PYROPHOSPHOKINASE"/>
    <property type="match status" value="1"/>
</dbReference>
<dbReference type="NCBIfam" id="TIGR01378">
    <property type="entry name" value="thi_PPkinase"/>
    <property type="match status" value="1"/>
</dbReference>
<dbReference type="InterPro" id="IPR036371">
    <property type="entry name" value="TPK_B1-bd_sf"/>
</dbReference>